<feature type="compositionally biased region" description="Basic and acidic residues" evidence="1">
    <location>
        <begin position="67"/>
        <end position="77"/>
    </location>
</feature>
<dbReference type="Proteomes" id="UP000324632">
    <property type="component" value="Chromosome 17"/>
</dbReference>
<gene>
    <name evidence="2" type="ORF">E1301_Tti004157</name>
</gene>
<comment type="caution">
    <text evidence="2">The sequence shown here is derived from an EMBL/GenBank/DDBJ whole genome shotgun (WGS) entry which is preliminary data.</text>
</comment>
<evidence type="ECO:0000256" key="1">
    <source>
        <dbReference type="SAM" id="MobiDB-lite"/>
    </source>
</evidence>
<sequence length="109" mass="12251">MAISSKLPEKRLSGDERLHTRCLHTEPLPTPSRDSSGSPRLPLPHLIMLNFLDGDNASHNGRLGTSKRSDPDPDRALRAKAFKYPQPEEMDLDVLHARTHAGRGDERRH</sequence>
<organism evidence="2 3">
    <name type="scientific">Triplophysa tibetana</name>
    <dbReference type="NCBI Taxonomy" id="1572043"/>
    <lineage>
        <taxon>Eukaryota</taxon>
        <taxon>Metazoa</taxon>
        <taxon>Chordata</taxon>
        <taxon>Craniata</taxon>
        <taxon>Vertebrata</taxon>
        <taxon>Euteleostomi</taxon>
        <taxon>Actinopterygii</taxon>
        <taxon>Neopterygii</taxon>
        <taxon>Teleostei</taxon>
        <taxon>Ostariophysi</taxon>
        <taxon>Cypriniformes</taxon>
        <taxon>Nemacheilidae</taxon>
        <taxon>Triplophysa</taxon>
    </lineage>
</organism>
<dbReference type="AlphaFoldDB" id="A0A5A9NJ56"/>
<name>A0A5A9NJ56_9TELE</name>
<evidence type="ECO:0000313" key="2">
    <source>
        <dbReference type="EMBL" id="KAA0709418.1"/>
    </source>
</evidence>
<feature type="region of interest" description="Disordered" evidence="1">
    <location>
        <begin position="1"/>
        <end position="109"/>
    </location>
</feature>
<dbReference type="EMBL" id="SOYY01000017">
    <property type="protein sequence ID" value="KAA0709418.1"/>
    <property type="molecule type" value="Genomic_DNA"/>
</dbReference>
<evidence type="ECO:0000313" key="3">
    <source>
        <dbReference type="Proteomes" id="UP000324632"/>
    </source>
</evidence>
<keyword evidence="3" id="KW-1185">Reference proteome</keyword>
<protein>
    <submittedName>
        <fullName evidence="2">Uncharacterized protein</fullName>
    </submittedName>
</protein>
<reference evidence="2 3" key="1">
    <citation type="journal article" date="2019" name="Mol. Ecol. Resour.">
        <title>Chromosome-level genome assembly of Triplophysa tibetana, a fish adapted to the harsh high-altitude environment of the Tibetan Plateau.</title>
        <authorList>
            <person name="Yang X."/>
            <person name="Liu H."/>
            <person name="Ma Z."/>
            <person name="Zou Y."/>
            <person name="Zou M."/>
            <person name="Mao Y."/>
            <person name="Li X."/>
            <person name="Wang H."/>
            <person name="Chen T."/>
            <person name="Wang W."/>
            <person name="Yang R."/>
        </authorList>
    </citation>
    <scope>NUCLEOTIDE SEQUENCE [LARGE SCALE GENOMIC DNA]</scope>
    <source>
        <strain evidence="2">TTIB1903HZAU</strain>
        <tissue evidence="2">Muscle</tissue>
    </source>
</reference>
<feature type="compositionally biased region" description="Basic and acidic residues" evidence="1">
    <location>
        <begin position="7"/>
        <end position="19"/>
    </location>
</feature>
<proteinExistence type="predicted"/>
<accession>A0A5A9NJ56</accession>